<name>A0ABY5K4V1_9CELL</name>
<gene>
    <name evidence="3" type="ORF">NP075_01745</name>
</gene>
<dbReference type="PANTHER" id="PTHR35797:SF1">
    <property type="entry name" value="PROTEASE"/>
    <property type="match status" value="1"/>
</dbReference>
<feature type="transmembrane region" description="Helical" evidence="1">
    <location>
        <begin position="66"/>
        <end position="88"/>
    </location>
</feature>
<evidence type="ECO:0000259" key="2">
    <source>
        <dbReference type="Pfam" id="PF02517"/>
    </source>
</evidence>
<keyword evidence="4" id="KW-1185">Reference proteome</keyword>
<keyword evidence="1" id="KW-0812">Transmembrane</keyword>
<feature type="transmembrane region" description="Helical" evidence="1">
    <location>
        <begin position="180"/>
        <end position="199"/>
    </location>
</feature>
<proteinExistence type="predicted"/>
<protein>
    <submittedName>
        <fullName evidence="3">CPBP family intramembrane metalloprotease</fullName>
    </submittedName>
</protein>
<feature type="transmembrane region" description="Helical" evidence="1">
    <location>
        <begin position="243"/>
        <end position="263"/>
    </location>
</feature>
<dbReference type="EMBL" id="CP101989">
    <property type="protein sequence ID" value="UUI65491.1"/>
    <property type="molecule type" value="Genomic_DNA"/>
</dbReference>
<feature type="transmembrane region" description="Helical" evidence="1">
    <location>
        <begin position="143"/>
        <end position="160"/>
    </location>
</feature>
<keyword evidence="3" id="KW-0645">Protease</keyword>
<feature type="domain" description="CAAX prenyl protease 2/Lysostaphin resistance protein A-like" evidence="2">
    <location>
        <begin position="146"/>
        <end position="250"/>
    </location>
</feature>
<dbReference type="RefSeq" id="WP_227564772.1">
    <property type="nucleotide sequence ID" value="NZ_CP101989.1"/>
</dbReference>
<keyword evidence="3" id="KW-0482">Metalloprotease</keyword>
<dbReference type="Proteomes" id="UP001317322">
    <property type="component" value="Chromosome"/>
</dbReference>
<organism evidence="3 4">
    <name type="scientific">Cellulomonas wangsupingiae</name>
    <dbReference type="NCBI Taxonomy" id="2968085"/>
    <lineage>
        <taxon>Bacteria</taxon>
        <taxon>Bacillati</taxon>
        <taxon>Actinomycetota</taxon>
        <taxon>Actinomycetes</taxon>
        <taxon>Micrococcales</taxon>
        <taxon>Cellulomonadaceae</taxon>
        <taxon>Cellulomonas</taxon>
    </lineage>
</organism>
<feature type="transmembrane region" description="Helical" evidence="1">
    <location>
        <begin position="211"/>
        <end position="231"/>
    </location>
</feature>
<accession>A0ABY5K4V1</accession>
<keyword evidence="3" id="KW-0378">Hydrolase</keyword>
<evidence type="ECO:0000313" key="3">
    <source>
        <dbReference type="EMBL" id="UUI65491.1"/>
    </source>
</evidence>
<dbReference type="GO" id="GO:0008237">
    <property type="term" value="F:metallopeptidase activity"/>
    <property type="evidence" value="ECO:0007669"/>
    <property type="project" value="UniProtKB-KW"/>
</dbReference>
<dbReference type="InterPro" id="IPR003675">
    <property type="entry name" value="Rce1/LyrA-like_dom"/>
</dbReference>
<reference evidence="3 4" key="1">
    <citation type="submission" date="2022-07" db="EMBL/GenBank/DDBJ databases">
        <title>Novel species in genus cellulomonas.</title>
        <authorList>
            <person name="Ye L."/>
        </authorList>
    </citation>
    <scope>NUCLEOTIDE SEQUENCE [LARGE SCALE GENOMIC DNA]</scope>
    <source>
        <strain evidence="4">zg-Y908</strain>
    </source>
</reference>
<feature type="transmembrane region" description="Helical" evidence="1">
    <location>
        <begin position="109"/>
        <end position="131"/>
    </location>
</feature>
<evidence type="ECO:0000256" key="1">
    <source>
        <dbReference type="SAM" id="Phobius"/>
    </source>
</evidence>
<keyword evidence="1" id="KW-1133">Transmembrane helix</keyword>
<feature type="transmembrane region" description="Helical" evidence="1">
    <location>
        <begin position="269"/>
        <end position="288"/>
    </location>
</feature>
<sequence>MITVTPQVPAPAERGGVLDVVRRRPLTAFVVLALAASWLAWIPLILSPYGLGIWDIQVPGGTGGYQLFLMLPGAYLGPIGAALFVTAVTDGRAGVRAWVRRLFKFKVNWRWYAGIFLGTPAAVLLSSYLFSAGDVQAPPMENLIKYLPMILMQMVTTGLAEEPGWRDFALPRAQRLVGPLRAAAGIGVLWGVWHLPLYLTMWGDAPTFHLLRAVGFIAFCVTFNVVMTWVFNRTGQSLPMAMLLHVGINTTVGLFVASMFPVVGASYDLTNQALLLMATVGAVITIVATRGRLGYRPEPVHAEVTDDLEATRPAVAASPV</sequence>
<evidence type="ECO:0000313" key="4">
    <source>
        <dbReference type="Proteomes" id="UP001317322"/>
    </source>
</evidence>
<feature type="transmembrane region" description="Helical" evidence="1">
    <location>
        <begin position="26"/>
        <end position="46"/>
    </location>
</feature>
<dbReference type="PANTHER" id="PTHR35797">
    <property type="entry name" value="PROTEASE-RELATED"/>
    <property type="match status" value="1"/>
</dbReference>
<keyword evidence="1" id="KW-0472">Membrane</keyword>
<dbReference type="InterPro" id="IPR042150">
    <property type="entry name" value="MmRce1-like"/>
</dbReference>
<dbReference type="Pfam" id="PF02517">
    <property type="entry name" value="Rce1-like"/>
    <property type="match status" value="1"/>
</dbReference>